<protein>
    <submittedName>
        <fullName evidence="5">Ribosomal protein L12</fullName>
    </submittedName>
</protein>
<proteinExistence type="inferred from homology"/>
<evidence type="ECO:0000256" key="1">
    <source>
        <dbReference type="ARBA" id="ARBA00007197"/>
    </source>
</evidence>
<dbReference type="InterPro" id="IPR000206">
    <property type="entry name" value="Ribosomal_bL12"/>
</dbReference>
<keyword evidence="2 5" id="KW-0689">Ribosomal protein</keyword>
<evidence type="ECO:0000256" key="3">
    <source>
        <dbReference type="ARBA" id="ARBA00023274"/>
    </source>
</evidence>
<dbReference type="GO" id="GO:0003729">
    <property type="term" value="F:mRNA binding"/>
    <property type="evidence" value="ECO:0007669"/>
    <property type="project" value="TreeGrafter"/>
</dbReference>
<dbReference type="GO" id="GO:0006412">
    <property type="term" value="P:translation"/>
    <property type="evidence" value="ECO:0007669"/>
    <property type="project" value="InterPro"/>
</dbReference>
<organism evidence="5">
    <name type="scientific">Spumella sp. NIES-1846</name>
    <dbReference type="NCBI Taxonomy" id="2490549"/>
    <lineage>
        <taxon>Eukaryota</taxon>
        <taxon>Sar</taxon>
        <taxon>Stramenopiles</taxon>
        <taxon>Ochrophyta</taxon>
        <taxon>Chrysophyceae</taxon>
        <taxon>Chromulinales</taxon>
        <taxon>Chromulinaceae</taxon>
        <taxon>Spumella</taxon>
    </lineage>
</organism>
<dbReference type="HAMAP" id="MF_00368">
    <property type="entry name" value="Ribosomal_bL12"/>
    <property type="match status" value="1"/>
</dbReference>
<dbReference type="InterPro" id="IPR013823">
    <property type="entry name" value="Ribosomal_bL12_C"/>
</dbReference>
<accession>A0A455RGT3</accession>
<dbReference type="PANTHER" id="PTHR45987:SF4">
    <property type="entry name" value="LARGE RIBOSOMAL SUBUNIT PROTEIN BL12M"/>
    <property type="match status" value="1"/>
</dbReference>
<evidence type="ECO:0000259" key="4">
    <source>
        <dbReference type="Pfam" id="PF00542"/>
    </source>
</evidence>
<dbReference type="Pfam" id="PF00542">
    <property type="entry name" value="Ribosomal_L12"/>
    <property type="match status" value="1"/>
</dbReference>
<dbReference type="InterPro" id="IPR014719">
    <property type="entry name" value="Ribosomal_bL12_C/ClpS-like"/>
</dbReference>
<evidence type="ECO:0000313" key="5">
    <source>
        <dbReference type="EMBL" id="BBH43095.1"/>
    </source>
</evidence>
<name>A0A455RGT3_9STRA</name>
<gene>
    <name evidence="5" type="primary">rpl12</name>
</gene>
<dbReference type="FunFam" id="3.30.1390.10:FF:000001">
    <property type="entry name" value="50S ribosomal protein L7/L12"/>
    <property type="match status" value="1"/>
</dbReference>
<sequence>MLNLEKINLIIETLNTLTLLDILELIKKLENIYNFEKYSTLFNTQPITVEVEKKISNIEQSTFEVSMISIESSKKMTVLKLIRTLTNLSLTECKKLVDNLPAIVKSNISKEEAESLKKDLENAGATILLK</sequence>
<dbReference type="PANTHER" id="PTHR45987">
    <property type="entry name" value="39S RIBOSOMAL PROTEIN L12"/>
    <property type="match status" value="1"/>
</dbReference>
<geneLocation type="plastid" evidence="5"/>
<dbReference type="Gene3D" id="3.30.1390.10">
    <property type="match status" value="1"/>
</dbReference>
<evidence type="ECO:0000256" key="2">
    <source>
        <dbReference type="ARBA" id="ARBA00022980"/>
    </source>
</evidence>
<dbReference type="GO" id="GO:0022625">
    <property type="term" value="C:cytosolic large ribosomal subunit"/>
    <property type="evidence" value="ECO:0007669"/>
    <property type="project" value="TreeGrafter"/>
</dbReference>
<keyword evidence="3" id="KW-0687">Ribonucleoprotein</keyword>
<feature type="domain" description="Large ribosomal subunit protein bL12 C-terminal" evidence="4">
    <location>
        <begin position="63"/>
        <end position="130"/>
    </location>
</feature>
<dbReference type="AlphaFoldDB" id="A0A455RGT3"/>
<dbReference type="NCBIfam" id="TIGR00855">
    <property type="entry name" value="L12"/>
    <property type="match status" value="1"/>
</dbReference>
<keyword evidence="5" id="KW-0934">Plastid</keyword>
<dbReference type="GO" id="GO:0003735">
    <property type="term" value="F:structural constituent of ribosome"/>
    <property type="evidence" value="ECO:0007669"/>
    <property type="project" value="InterPro"/>
</dbReference>
<comment type="similarity">
    <text evidence="1">Belongs to the bacterial ribosomal protein bL12 family.</text>
</comment>
<dbReference type="EMBL" id="AP019363">
    <property type="protein sequence ID" value="BBH43095.1"/>
    <property type="molecule type" value="Genomic_DNA"/>
</dbReference>
<dbReference type="SUPFAM" id="SSF54736">
    <property type="entry name" value="ClpS-like"/>
    <property type="match status" value="1"/>
</dbReference>
<reference evidence="5" key="1">
    <citation type="journal article" date="2019" name="Proc. Natl. Acad. Sci. U.S.A.">
        <title>Principles of plastid reductive evolution illuminated by nonphotosynthetic chrysophytes.</title>
        <authorList>
            <person name="Dorrell R.G."/>
            <person name="Azuma T."/>
            <person name="Nomura M."/>
            <person name="Audren de Kerdre G."/>
            <person name="Paoli L."/>
            <person name="Yang S."/>
            <person name="Bowler C."/>
            <person name="Ishii K."/>
            <person name="Miyashita H."/>
            <person name="Gile G.H."/>
            <person name="Kamikawa R."/>
        </authorList>
    </citation>
    <scope>NUCLEOTIDE SEQUENCE</scope>
    <source>
        <strain evidence="5">NIES-1846</strain>
    </source>
</reference>